<comment type="similarity">
    <text evidence="1">Belongs to the bacterial solute-binding protein 1 family.</text>
</comment>
<comment type="caution">
    <text evidence="6">The sequence shown here is derived from an EMBL/GenBank/DDBJ whole genome shotgun (WGS) entry which is preliminary data.</text>
</comment>
<dbReference type="SUPFAM" id="SSF53850">
    <property type="entry name" value="Periplasmic binding protein-like II"/>
    <property type="match status" value="1"/>
</dbReference>
<dbReference type="Pfam" id="PF13416">
    <property type="entry name" value="SBP_bac_8"/>
    <property type="match status" value="1"/>
</dbReference>
<evidence type="ECO:0000256" key="2">
    <source>
        <dbReference type="ARBA" id="ARBA00022448"/>
    </source>
</evidence>
<dbReference type="CDD" id="cd13586">
    <property type="entry name" value="PBP2_Maltose_binding_like"/>
    <property type="match status" value="1"/>
</dbReference>
<keyword evidence="3 5" id="KW-0732">Signal</keyword>
<feature type="signal peptide" evidence="5">
    <location>
        <begin position="1"/>
        <end position="21"/>
    </location>
</feature>
<protein>
    <submittedName>
        <fullName evidence="6">Extracellular solute-binding protein</fullName>
    </submittedName>
</protein>
<organism evidence="6 7">
    <name type="scientific">Cohnella suwonensis</name>
    <dbReference type="NCBI Taxonomy" id="696072"/>
    <lineage>
        <taxon>Bacteria</taxon>
        <taxon>Bacillati</taxon>
        <taxon>Bacillota</taxon>
        <taxon>Bacilli</taxon>
        <taxon>Bacillales</taxon>
        <taxon>Paenibacillaceae</taxon>
        <taxon>Cohnella</taxon>
    </lineage>
</organism>
<evidence type="ECO:0000256" key="3">
    <source>
        <dbReference type="ARBA" id="ARBA00022729"/>
    </source>
</evidence>
<proteinExistence type="inferred from homology"/>
<dbReference type="PANTHER" id="PTHR30061">
    <property type="entry name" value="MALTOSE-BINDING PERIPLASMIC PROTEIN"/>
    <property type="match status" value="1"/>
</dbReference>
<name>A0ABW0LUN0_9BACL</name>
<dbReference type="PROSITE" id="PS51257">
    <property type="entry name" value="PROKAR_LIPOPROTEIN"/>
    <property type="match status" value="1"/>
</dbReference>
<sequence>MNKTKALSVSLVLSMAFVLSACGKNNNEASSSPSASAPAATESSSPSASASASEAAEEDLKPEDGASLVVWESKEFRANLEKVAQAFTAEYNIPVKIEEVNEPDQINKLVNDGPAGVGADVVIFPHDNLGKAVAAGILLENDYFQDVTTSENSEASVKAFTFKDVLYGYPRSVETYGLFYNKDLIPEPPKTYDEILEFAKTFNKDGQYALMWEITNFYYAYQFLATPGGYVFGGNGSDANDIGLNNEGAIKGAQMFQKLKSILPMKAADATFDVKKGLFTSGKLALDINGPWAIADLKAAGVNFGIAPLPSIDGKANVSFSGVKGFAVSSFTKYPNAAKLFSRYASTKENQLLYYKDLGFLPSNKEAATDPVVTADPLIVGILEQFKNSYPMPAIPEMGNVWGAAAAALTDIWDNGKDPKEALDNAVKQIKEANAATK</sequence>
<accession>A0ABW0LUN0</accession>
<dbReference type="RefSeq" id="WP_209751210.1">
    <property type="nucleotide sequence ID" value="NZ_JBHSMH010000040.1"/>
</dbReference>
<dbReference type="EMBL" id="JBHSMH010000040">
    <property type="protein sequence ID" value="MFC5469580.1"/>
    <property type="molecule type" value="Genomic_DNA"/>
</dbReference>
<evidence type="ECO:0000256" key="5">
    <source>
        <dbReference type="SAM" id="SignalP"/>
    </source>
</evidence>
<feature type="region of interest" description="Disordered" evidence="4">
    <location>
        <begin position="26"/>
        <end position="64"/>
    </location>
</feature>
<feature type="compositionally biased region" description="Low complexity" evidence="4">
    <location>
        <begin position="28"/>
        <end position="54"/>
    </location>
</feature>
<evidence type="ECO:0000313" key="7">
    <source>
        <dbReference type="Proteomes" id="UP001596105"/>
    </source>
</evidence>
<evidence type="ECO:0000256" key="4">
    <source>
        <dbReference type="SAM" id="MobiDB-lite"/>
    </source>
</evidence>
<gene>
    <name evidence="6" type="ORF">ACFPPD_12675</name>
</gene>
<dbReference type="Proteomes" id="UP001596105">
    <property type="component" value="Unassembled WGS sequence"/>
</dbReference>
<reference evidence="7" key="1">
    <citation type="journal article" date="2019" name="Int. J. Syst. Evol. Microbiol.">
        <title>The Global Catalogue of Microorganisms (GCM) 10K type strain sequencing project: providing services to taxonomists for standard genome sequencing and annotation.</title>
        <authorList>
            <consortium name="The Broad Institute Genomics Platform"/>
            <consortium name="The Broad Institute Genome Sequencing Center for Infectious Disease"/>
            <person name="Wu L."/>
            <person name="Ma J."/>
        </authorList>
    </citation>
    <scope>NUCLEOTIDE SEQUENCE [LARGE SCALE GENOMIC DNA]</scope>
    <source>
        <strain evidence="7">CCUG 57113</strain>
    </source>
</reference>
<evidence type="ECO:0000256" key="1">
    <source>
        <dbReference type="ARBA" id="ARBA00008520"/>
    </source>
</evidence>
<keyword evidence="7" id="KW-1185">Reference proteome</keyword>
<feature type="chain" id="PRO_5045731794" evidence="5">
    <location>
        <begin position="22"/>
        <end position="438"/>
    </location>
</feature>
<dbReference type="InterPro" id="IPR006059">
    <property type="entry name" value="SBP"/>
</dbReference>
<dbReference type="PANTHER" id="PTHR30061:SF50">
    <property type="entry name" value="MALTOSE_MALTODEXTRIN-BINDING PERIPLASMIC PROTEIN"/>
    <property type="match status" value="1"/>
</dbReference>
<dbReference type="Gene3D" id="3.40.190.10">
    <property type="entry name" value="Periplasmic binding protein-like II"/>
    <property type="match status" value="2"/>
</dbReference>
<keyword evidence="2" id="KW-0813">Transport</keyword>
<evidence type="ECO:0000313" key="6">
    <source>
        <dbReference type="EMBL" id="MFC5469580.1"/>
    </source>
</evidence>